<reference evidence="3" key="1">
    <citation type="journal article" date="2019" name="Int. J. Syst. Evol. Microbiol.">
        <title>The Global Catalogue of Microorganisms (GCM) 10K type strain sequencing project: providing services to taxonomists for standard genome sequencing and annotation.</title>
        <authorList>
            <consortium name="The Broad Institute Genomics Platform"/>
            <consortium name="The Broad Institute Genome Sequencing Center for Infectious Disease"/>
            <person name="Wu L."/>
            <person name="Ma J."/>
        </authorList>
    </citation>
    <scope>NUCLEOTIDE SEQUENCE [LARGE SCALE GENOMIC DNA]</scope>
    <source>
        <strain evidence="3">NBRC 108565</strain>
    </source>
</reference>
<protein>
    <recommendedName>
        <fullName evidence="1">THAP4-like heme-binding domain-containing protein</fullName>
    </recommendedName>
</protein>
<dbReference type="Gene3D" id="2.40.128.20">
    <property type="match status" value="1"/>
</dbReference>
<name>A0ABM8G3A5_9CELL</name>
<accession>A0ABM8G3A5</accession>
<gene>
    <name evidence="2" type="ORF">GCM10025865_18630</name>
</gene>
<dbReference type="Proteomes" id="UP001321475">
    <property type="component" value="Chromosome"/>
</dbReference>
<organism evidence="2 3">
    <name type="scientific">Paraoerskovia sediminicola</name>
    <dbReference type="NCBI Taxonomy" id="1138587"/>
    <lineage>
        <taxon>Bacteria</taxon>
        <taxon>Bacillati</taxon>
        <taxon>Actinomycetota</taxon>
        <taxon>Actinomycetes</taxon>
        <taxon>Micrococcales</taxon>
        <taxon>Cellulomonadaceae</taxon>
        <taxon>Paraoerskovia</taxon>
    </lineage>
</organism>
<dbReference type="InterPro" id="IPR012674">
    <property type="entry name" value="Calycin"/>
</dbReference>
<dbReference type="EMBL" id="AP027729">
    <property type="protein sequence ID" value="BDZ42564.1"/>
    <property type="molecule type" value="Genomic_DNA"/>
</dbReference>
<dbReference type="SUPFAM" id="SSF50814">
    <property type="entry name" value="Lipocalins"/>
    <property type="match status" value="1"/>
</dbReference>
<feature type="domain" description="THAP4-like heme-binding" evidence="1">
    <location>
        <begin position="11"/>
        <end position="92"/>
    </location>
</feature>
<sequence>MSSDRPEGLEDDRFRLEVVLADAAGRVSVLVGAVGRGRIDLSSDLVARTATASEVSASQRMFGLVEGDLLWVEEVAAFGEPLQSYASARLTRLEQS</sequence>
<evidence type="ECO:0000313" key="3">
    <source>
        <dbReference type="Proteomes" id="UP001321475"/>
    </source>
</evidence>
<proteinExistence type="predicted"/>
<dbReference type="Pfam" id="PF08768">
    <property type="entry name" value="THAP4_heme-bd"/>
    <property type="match status" value="1"/>
</dbReference>
<dbReference type="RefSeq" id="WP_286217029.1">
    <property type="nucleotide sequence ID" value="NZ_AP027729.1"/>
</dbReference>
<evidence type="ECO:0000313" key="2">
    <source>
        <dbReference type="EMBL" id="BDZ42564.1"/>
    </source>
</evidence>
<keyword evidence="3" id="KW-1185">Reference proteome</keyword>
<dbReference type="InterPro" id="IPR014878">
    <property type="entry name" value="THAP4-like_heme-bd"/>
</dbReference>
<evidence type="ECO:0000259" key="1">
    <source>
        <dbReference type="Pfam" id="PF08768"/>
    </source>
</evidence>